<feature type="compositionally biased region" description="Pro residues" evidence="1">
    <location>
        <begin position="1"/>
        <end position="10"/>
    </location>
</feature>
<proteinExistence type="predicted"/>
<feature type="region of interest" description="Disordered" evidence="1">
    <location>
        <begin position="67"/>
        <end position="121"/>
    </location>
</feature>
<feature type="region of interest" description="Disordered" evidence="1">
    <location>
        <begin position="1"/>
        <end position="43"/>
    </location>
</feature>
<dbReference type="HOGENOM" id="CLU_1343767_0_0_1"/>
<sequence length="204" mass="22891">MAPAASPRPHPVTSAQRPRRRARVDGVRTPWPQLRTTDAHTRSRWRCTRQCNARGDFFDWEAGTASLRGGKRDEEESGDECNDEHNGGDEGNGGGGGSSPRPHLSVTTSRCGADRWRRGTAQRQPRMRCPCRASRRCRPSPTTIAPRAAAAVTLENIDAHRYHRSWPRATCRACHTLSNLVHSHITPAYSFFLFLVHSFFQYGM</sequence>
<evidence type="ECO:0000313" key="2">
    <source>
        <dbReference type="EMBL" id="KII83551.1"/>
    </source>
</evidence>
<keyword evidence="3" id="KW-1185">Reference proteome</keyword>
<protein>
    <submittedName>
        <fullName evidence="2">Uncharacterized protein</fullName>
    </submittedName>
</protein>
<dbReference type="EMBL" id="KN832576">
    <property type="protein sequence ID" value="KII83551.1"/>
    <property type="molecule type" value="Genomic_DNA"/>
</dbReference>
<dbReference type="Proteomes" id="UP000053263">
    <property type="component" value="Unassembled WGS sequence"/>
</dbReference>
<gene>
    <name evidence="2" type="ORF">PLICRDRAFT_449518</name>
</gene>
<organism evidence="2 3">
    <name type="scientific">Plicaturopsis crispa FD-325 SS-3</name>
    <dbReference type="NCBI Taxonomy" id="944288"/>
    <lineage>
        <taxon>Eukaryota</taxon>
        <taxon>Fungi</taxon>
        <taxon>Dikarya</taxon>
        <taxon>Basidiomycota</taxon>
        <taxon>Agaricomycotina</taxon>
        <taxon>Agaricomycetes</taxon>
        <taxon>Agaricomycetidae</taxon>
        <taxon>Amylocorticiales</taxon>
        <taxon>Amylocorticiaceae</taxon>
        <taxon>Plicatura</taxon>
        <taxon>Plicaturopsis crispa</taxon>
    </lineage>
</organism>
<dbReference type="AlphaFoldDB" id="A0A0C9SKD6"/>
<evidence type="ECO:0000256" key="1">
    <source>
        <dbReference type="SAM" id="MobiDB-lite"/>
    </source>
</evidence>
<evidence type="ECO:0000313" key="3">
    <source>
        <dbReference type="Proteomes" id="UP000053263"/>
    </source>
</evidence>
<feature type="compositionally biased region" description="Gly residues" evidence="1">
    <location>
        <begin position="89"/>
        <end position="98"/>
    </location>
</feature>
<accession>A0A0C9SKD6</accession>
<reference evidence="2 3" key="1">
    <citation type="submission" date="2014-06" db="EMBL/GenBank/DDBJ databases">
        <title>Evolutionary Origins and Diversification of the Mycorrhizal Mutualists.</title>
        <authorList>
            <consortium name="DOE Joint Genome Institute"/>
            <consortium name="Mycorrhizal Genomics Consortium"/>
            <person name="Kohler A."/>
            <person name="Kuo A."/>
            <person name="Nagy L.G."/>
            <person name="Floudas D."/>
            <person name="Copeland A."/>
            <person name="Barry K.W."/>
            <person name="Cichocki N."/>
            <person name="Veneault-Fourrey C."/>
            <person name="LaButti K."/>
            <person name="Lindquist E.A."/>
            <person name="Lipzen A."/>
            <person name="Lundell T."/>
            <person name="Morin E."/>
            <person name="Murat C."/>
            <person name="Riley R."/>
            <person name="Ohm R."/>
            <person name="Sun H."/>
            <person name="Tunlid A."/>
            <person name="Henrissat B."/>
            <person name="Grigoriev I.V."/>
            <person name="Hibbett D.S."/>
            <person name="Martin F."/>
        </authorList>
    </citation>
    <scope>NUCLEOTIDE SEQUENCE [LARGE SCALE GENOMIC DNA]</scope>
    <source>
        <strain evidence="2 3">FD-325 SS-3</strain>
    </source>
</reference>
<name>A0A0C9SKD6_PLICR</name>